<proteinExistence type="predicted"/>
<name>A0A2M9XM25_9LEPT</name>
<dbReference type="Proteomes" id="UP000231919">
    <property type="component" value="Unassembled WGS sequence"/>
</dbReference>
<evidence type="ECO:0000256" key="2">
    <source>
        <dbReference type="SAM" id="Phobius"/>
    </source>
</evidence>
<evidence type="ECO:0000313" key="3">
    <source>
        <dbReference type="EMBL" id="AYV56727.1"/>
    </source>
</evidence>
<keyword evidence="1" id="KW-0175">Coiled coil</keyword>
<dbReference type="EMBL" id="CP033614">
    <property type="protein sequence ID" value="AYV56727.1"/>
    <property type="molecule type" value="Genomic_DNA"/>
</dbReference>
<evidence type="ECO:0000313" key="4">
    <source>
        <dbReference type="EMBL" id="PJZ31189.1"/>
    </source>
</evidence>
<evidence type="ECO:0000256" key="1">
    <source>
        <dbReference type="SAM" id="Coils"/>
    </source>
</evidence>
<gene>
    <name evidence="4" type="ORF">CH378_03035</name>
    <name evidence="3" type="ORF">EFP84_15305</name>
</gene>
<sequence>MDLLLIPFYIVLLGIVVSPFLYVRFAINAKASETESEKQELINRREVILENLRDIKIEFDTGKLTETEFQNISSGIVKDLEDFDEKIRVIAQNIPKPIQASSPSSGEILTKYCHECGFKIEIYGAKFCPSCGTKLIV</sequence>
<evidence type="ECO:0000313" key="6">
    <source>
        <dbReference type="Proteomes" id="UP000276407"/>
    </source>
</evidence>
<dbReference type="Proteomes" id="UP000276407">
    <property type="component" value="Chromosome 1"/>
</dbReference>
<keyword evidence="2" id="KW-0812">Transmembrane</keyword>
<dbReference type="KEGG" id="lkm:EFP84_15305"/>
<dbReference type="OrthoDB" id="330073at2"/>
<accession>A0A2M9XM25</accession>
<dbReference type="AlphaFoldDB" id="A0A2M9XM25"/>
<keyword evidence="5" id="KW-1185">Reference proteome</keyword>
<reference evidence="3 6" key="2">
    <citation type="submission" date="2018-11" db="EMBL/GenBank/DDBJ databases">
        <title>Complete genome sequence of Leptospira kmetyi isolate LS 001/16 from soil sample associated with a leptospirosis patient in Kelantan.</title>
        <authorList>
            <person name="Muhammad Yusoff F."/>
            <person name="Muhammad Yusoff S."/>
            <person name="Ahmad M.N."/>
            <person name="Yusof N.Y."/>
            <person name="Aziah I."/>
        </authorList>
    </citation>
    <scope>NUCLEOTIDE SEQUENCE [LARGE SCALE GENOMIC DNA]</scope>
    <source>
        <strain evidence="3 6">LS 001/16</strain>
    </source>
</reference>
<keyword evidence="2" id="KW-1133">Transmembrane helix</keyword>
<reference evidence="4 5" key="1">
    <citation type="submission" date="2017-07" db="EMBL/GenBank/DDBJ databases">
        <title>Leptospira spp. isolated from tropical soils.</title>
        <authorList>
            <person name="Thibeaux R."/>
            <person name="Iraola G."/>
            <person name="Ferres I."/>
            <person name="Bierque E."/>
            <person name="Girault D."/>
            <person name="Soupe-Gilbert M.-E."/>
            <person name="Picardeau M."/>
            <person name="Goarant C."/>
        </authorList>
    </citation>
    <scope>NUCLEOTIDE SEQUENCE [LARGE SCALE GENOMIC DNA]</scope>
    <source>
        <strain evidence="4 5">JW2-C-B1</strain>
    </source>
</reference>
<dbReference type="EMBL" id="NPDP01000004">
    <property type="protein sequence ID" value="PJZ31189.1"/>
    <property type="molecule type" value="Genomic_DNA"/>
</dbReference>
<feature type="coiled-coil region" evidence="1">
    <location>
        <begin position="31"/>
        <end position="58"/>
    </location>
</feature>
<evidence type="ECO:0000313" key="5">
    <source>
        <dbReference type="Proteomes" id="UP000231919"/>
    </source>
</evidence>
<dbReference type="RefSeq" id="WP_010575719.1">
    <property type="nucleotide sequence ID" value="NZ_CP033614.1"/>
</dbReference>
<organism evidence="3 6">
    <name type="scientific">Leptospira kmetyi</name>
    <dbReference type="NCBI Taxonomy" id="408139"/>
    <lineage>
        <taxon>Bacteria</taxon>
        <taxon>Pseudomonadati</taxon>
        <taxon>Spirochaetota</taxon>
        <taxon>Spirochaetia</taxon>
        <taxon>Leptospirales</taxon>
        <taxon>Leptospiraceae</taxon>
        <taxon>Leptospira</taxon>
    </lineage>
</organism>
<protein>
    <submittedName>
        <fullName evidence="3">Zinc ribbon domain-containing protein</fullName>
    </submittedName>
</protein>
<keyword evidence="2" id="KW-0472">Membrane</keyword>
<feature type="transmembrane region" description="Helical" evidence="2">
    <location>
        <begin position="6"/>
        <end position="27"/>
    </location>
</feature>